<comment type="subcellular location">
    <subcellularLocation>
        <location evidence="1">Cell envelope</location>
    </subcellularLocation>
</comment>
<evidence type="ECO:0000313" key="9">
    <source>
        <dbReference type="EMBL" id="MCC4234317.1"/>
    </source>
</evidence>
<evidence type="ECO:0000259" key="6">
    <source>
        <dbReference type="Pfam" id="PF25917"/>
    </source>
</evidence>
<evidence type="ECO:0000256" key="2">
    <source>
        <dbReference type="ARBA" id="ARBA00009477"/>
    </source>
</evidence>
<reference evidence="9 10" key="1">
    <citation type="submission" date="2021-10" db="EMBL/GenBank/DDBJ databases">
        <title>The diversity and Nitrogen Metabolism of Culturable Nitrate-Utilizing Bacteria Within the Oxygen Minimum Zone of the Changjiang (Yangtze River)Estuary.</title>
        <authorList>
            <person name="Zhang D."/>
            <person name="Zheng J."/>
            <person name="Liu S."/>
            <person name="He W."/>
        </authorList>
    </citation>
    <scope>NUCLEOTIDE SEQUENCE [LARGE SCALE GENOMIC DNA]</scope>
    <source>
        <strain evidence="9 10">FXH275-2</strain>
    </source>
</reference>
<keyword evidence="10" id="KW-1185">Reference proteome</keyword>
<feature type="domain" description="Multidrug resistance protein MdtA-like alpha-helical hairpin" evidence="5">
    <location>
        <begin position="127"/>
        <end position="184"/>
    </location>
</feature>
<dbReference type="PANTHER" id="PTHR30158">
    <property type="entry name" value="ACRA/E-RELATED COMPONENT OF DRUG EFFLUX TRANSPORTER"/>
    <property type="match status" value="1"/>
</dbReference>
<feature type="domain" description="Multidrug resistance protein MdtA-like C-terminal permuted SH3" evidence="8">
    <location>
        <begin position="322"/>
        <end position="381"/>
    </location>
</feature>
<evidence type="ECO:0000256" key="3">
    <source>
        <dbReference type="SAM" id="MobiDB-lite"/>
    </source>
</evidence>
<dbReference type="Pfam" id="PF25944">
    <property type="entry name" value="Beta-barrel_RND"/>
    <property type="match status" value="1"/>
</dbReference>
<name>A0ABS8H9F3_9SPHN</name>
<dbReference type="Gene3D" id="2.40.420.20">
    <property type="match status" value="1"/>
</dbReference>
<feature type="domain" description="Multidrug resistance protein MdtA-like beta-barrel" evidence="7">
    <location>
        <begin position="236"/>
        <end position="315"/>
    </location>
</feature>
<evidence type="ECO:0000259" key="8">
    <source>
        <dbReference type="Pfam" id="PF25967"/>
    </source>
</evidence>
<evidence type="ECO:0000259" key="7">
    <source>
        <dbReference type="Pfam" id="PF25944"/>
    </source>
</evidence>
<organism evidence="9 10">
    <name type="scientific">Sphingobium soli</name>
    <dbReference type="NCBI Taxonomy" id="1591116"/>
    <lineage>
        <taxon>Bacteria</taxon>
        <taxon>Pseudomonadati</taxon>
        <taxon>Pseudomonadota</taxon>
        <taxon>Alphaproteobacteria</taxon>
        <taxon>Sphingomonadales</taxon>
        <taxon>Sphingomonadaceae</taxon>
        <taxon>Sphingobium</taxon>
    </lineage>
</organism>
<dbReference type="NCBIfam" id="TIGR01730">
    <property type="entry name" value="RND_mfp"/>
    <property type="match status" value="1"/>
</dbReference>
<dbReference type="SUPFAM" id="SSF111369">
    <property type="entry name" value="HlyD-like secretion proteins"/>
    <property type="match status" value="1"/>
</dbReference>
<dbReference type="InterPro" id="IPR058627">
    <property type="entry name" value="MdtA-like_C"/>
</dbReference>
<dbReference type="Pfam" id="PF25917">
    <property type="entry name" value="BSH_RND"/>
    <property type="match status" value="1"/>
</dbReference>
<feature type="region of interest" description="Disordered" evidence="3">
    <location>
        <begin position="1"/>
        <end position="26"/>
    </location>
</feature>
<dbReference type="Proteomes" id="UP001198830">
    <property type="component" value="Unassembled WGS sequence"/>
</dbReference>
<dbReference type="PANTHER" id="PTHR30158:SF24">
    <property type="entry name" value="HLYD FAMILY SECRETION PROTEIN"/>
    <property type="match status" value="1"/>
</dbReference>
<evidence type="ECO:0000256" key="4">
    <source>
        <dbReference type="SAM" id="Phobius"/>
    </source>
</evidence>
<dbReference type="EMBL" id="JAJGNP010000018">
    <property type="protein sequence ID" value="MCC4234317.1"/>
    <property type="molecule type" value="Genomic_DNA"/>
</dbReference>
<dbReference type="InterPro" id="IPR006143">
    <property type="entry name" value="RND_pump_MFP"/>
</dbReference>
<dbReference type="InterPro" id="IPR058624">
    <property type="entry name" value="MdtA-like_HH"/>
</dbReference>
<feature type="compositionally biased region" description="Polar residues" evidence="3">
    <location>
        <begin position="1"/>
        <end position="11"/>
    </location>
</feature>
<dbReference type="Gene3D" id="2.40.50.100">
    <property type="match status" value="1"/>
</dbReference>
<dbReference type="InterPro" id="IPR058625">
    <property type="entry name" value="MdtA-like_BSH"/>
</dbReference>
<accession>A0ABS8H9F3</accession>
<evidence type="ECO:0000259" key="5">
    <source>
        <dbReference type="Pfam" id="PF25876"/>
    </source>
</evidence>
<comment type="similarity">
    <text evidence="2">Belongs to the membrane fusion protein (MFP) (TC 8.A.1) family.</text>
</comment>
<keyword evidence="4" id="KW-1133">Transmembrane helix</keyword>
<dbReference type="Gene3D" id="1.10.287.470">
    <property type="entry name" value="Helix hairpin bin"/>
    <property type="match status" value="1"/>
</dbReference>
<sequence>MNQMSKISTDGAQGAAPRKPRRRWSRRQGGIAAIALVVALGGVWKLVDKPQAQAQAAQIASVGVSAPLQRAVTQWDEYVGRFAPSQTVDIRPRVSGAVTAIHFQDGDYVRKGQLLFTIDQRPFRAALAEARASVASARSALLLAKNDYARVQRLTGDEAVSASEVDSLRSRLQAAQAELAGAQARERSRALDVEFTQVRAPISGRVSDRRVDIGNLVSGAEGNGATLLTTVNKLDPIYFNFDASEALYLKSQRDQADGGLVEVRLQDEADYRHKGRLDFTDNGLDPRSGTIRIRAVFANPDNFLTPGMFGNMRLANGGKASALLVPDAAIQSDQARKTVLVVGKDDRVAAKPVELGPVVDGLRIIRSGLKPQDRIVITNVQAAMPGAKVATRPATIRPAPAPVTPVDSVTPAAAQATFAR</sequence>
<keyword evidence="4" id="KW-0472">Membrane</keyword>
<keyword evidence="4" id="KW-0812">Transmembrane</keyword>
<feature type="transmembrane region" description="Helical" evidence="4">
    <location>
        <begin position="29"/>
        <end position="47"/>
    </location>
</feature>
<proteinExistence type="inferred from homology"/>
<evidence type="ECO:0000256" key="1">
    <source>
        <dbReference type="ARBA" id="ARBA00004196"/>
    </source>
</evidence>
<evidence type="ECO:0000313" key="10">
    <source>
        <dbReference type="Proteomes" id="UP001198830"/>
    </source>
</evidence>
<dbReference type="RefSeq" id="WP_228227904.1">
    <property type="nucleotide sequence ID" value="NZ_JAJGNP010000018.1"/>
</dbReference>
<dbReference type="InterPro" id="IPR058626">
    <property type="entry name" value="MdtA-like_b-barrel"/>
</dbReference>
<comment type="caution">
    <text evidence="9">The sequence shown here is derived from an EMBL/GenBank/DDBJ whole genome shotgun (WGS) entry which is preliminary data.</text>
</comment>
<dbReference type="Pfam" id="PF25967">
    <property type="entry name" value="RND-MFP_C"/>
    <property type="match status" value="1"/>
</dbReference>
<dbReference type="Gene3D" id="2.40.30.170">
    <property type="match status" value="1"/>
</dbReference>
<gene>
    <name evidence="9" type="ORF">LL253_16700</name>
</gene>
<feature type="domain" description="Multidrug resistance protein MdtA-like barrel-sandwich hybrid" evidence="6">
    <location>
        <begin position="87"/>
        <end position="224"/>
    </location>
</feature>
<dbReference type="Pfam" id="PF25876">
    <property type="entry name" value="HH_MFP_RND"/>
    <property type="match status" value="1"/>
</dbReference>
<protein>
    <submittedName>
        <fullName evidence="9">Efflux RND transporter periplasmic adaptor subunit</fullName>
    </submittedName>
</protein>